<dbReference type="SMART" id="SM00530">
    <property type="entry name" value="HTH_XRE"/>
    <property type="match status" value="1"/>
</dbReference>
<dbReference type="CDD" id="cd00093">
    <property type="entry name" value="HTH_XRE"/>
    <property type="match status" value="1"/>
</dbReference>
<sequence length="139" mass="16115">MTVFDKVKELCNERKISINELENSLGYSKNTLYRLKTQIPGADKLQKIADYFDVSTDYLLGRTEIKRSIELTEKDEKDIQKELQNIINGLEGNSYAAFDGQTIDDMEEEDKELLIASLENTLRIAKKIAKQKYTPKKYR</sequence>
<dbReference type="GO" id="GO:0003677">
    <property type="term" value="F:DNA binding"/>
    <property type="evidence" value="ECO:0007669"/>
    <property type="project" value="InterPro"/>
</dbReference>
<dbReference type="AlphaFoldDB" id="A0A081LET4"/>
<feature type="domain" description="HTH cro/C1-type" evidence="1">
    <location>
        <begin position="7"/>
        <end position="59"/>
    </location>
</feature>
<reference evidence="2 3" key="1">
    <citation type="submission" date="2012-09" db="EMBL/GenBank/DDBJ databases">
        <title>Genome Sequence of Bacillus sp. DW5-4.</title>
        <authorList>
            <person name="Lai Q."/>
            <person name="Liu Y."/>
            <person name="Shao Z."/>
        </authorList>
    </citation>
    <scope>NUCLEOTIDE SEQUENCE [LARGE SCALE GENOMIC DNA]</scope>
    <source>
        <strain evidence="2 3">DW5-4</strain>
    </source>
</reference>
<organism evidence="2 3">
    <name type="scientific">Bacillus zhangzhouensis</name>
    <dbReference type="NCBI Taxonomy" id="1178540"/>
    <lineage>
        <taxon>Bacteria</taxon>
        <taxon>Bacillati</taxon>
        <taxon>Bacillota</taxon>
        <taxon>Bacilli</taxon>
        <taxon>Bacillales</taxon>
        <taxon>Bacillaceae</taxon>
        <taxon>Bacillus</taxon>
    </lineage>
</organism>
<protein>
    <submittedName>
        <fullName evidence="2">Cro/Cl family transcriptional regulator</fullName>
    </submittedName>
</protein>
<dbReference type="RefSeq" id="WP_034317534.1">
    <property type="nucleotide sequence ID" value="NZ_JOTP01000002.1"/>
</dbReference>
<dbReference type="eggNOG" id="COG1396">
    <property type="taxonomic scope" value="Bacteria"/>
</dbReference>
<dbReference type="Pfam" id="PF13443">
    <property type="entry name" value="HTH_26"/>
    <property type="match status" value="1"/>
</dbReference>
<accession>A0A081LET4</accession>
<evidence type="ECO:0000313" key="2">
    <source>
        <dbReference type="EMBL" id="KEP27760.1"/>
    </source>
</evidence>
<dbReference type="InterPro" id="IPR010982">
    <property type="entry name" value="Lambda_DNA-bd_dom_sf"/>
</dbReference>
<keyword evidence="3" id="KW-1185">Reference proteome</keyword>
<dbReference type="SUPFAM" id="SSF47413">
    <property type="entry name" value="lambda repressor-like DNA-binding domains"/>
    <property type="match status" value="1"/>
</dbReference>
<evidence type="ECO:0000313" key="3">
    <source>
        <dbReference type="Proteomes" id="UP000028091"/>
    </source>
</evidence>
<dbReference type="OrthoDB" id="5190137at2"/>
<dbReference type="InterPro" id="IPR001387">
    <property type="entry name" value="Cro/C1-type_HTH"/>
</dbReference>
<name>A0A081LET4_9BACI</name>
<dbReference type="Proteomes" id="UP000028091">
    <property type="component" value="Unassembled WGS sequence"/>
</dbReference>
<dbReference type="EMBL" id="JOTP01000002">
    <property type="protein sequence ID" value="KEP27760.1"/>
    <property type="molecule type" value="Genomic_DNA"/>
</dbReference>
<comment type="caution">
    <text evidence="2">The sequence shown here is derived from an EMBL/GenBank/DDBJ whole genome shotgun (WGS) entry which is preliminary data.</text>
</comment>
<evidence type="ECO:0000259" key="1">
    <source>
        <dbReference type="PROSITE" id="PS50943"/>
    </source>
</evidence>
<dbReference type="PROSITE" id="PS50943">
    <property type="entry name" value="HTH_CROC1"/>
    <property type="match status" value="1"/>
</dbReference>
<proteinExistence type="predicted"/>
<gene>
    <name evidence="2" type="ORF">BA70_06735</name>
</gene>
<dbReference type="Gene3D" id="1.10.260.40">
    <property type="entry name" value="lambda repressor-like DNA-binding domains"/>
    <property type="match status" value="1"/>
</dbReference>